<evidence type="ECO:0000256" key="4">
    <source>
        <dbReference type="ARBA" id="ARBA00022527"/>
    </source>
</evidence>
<feature type="binding site" evidence="12">
    <location>
        <position position="167"/>
    </location>
    <ligand>
        <name>Mg(2+)</name>
        <dbReference type="ChEBI" id="CHEBI:18420"/>
    </ligand>
</feature>
<evidence type="ECO:0000256" key="14">
    <source>
        <dbReference type="RuleBase" id="RU000304"/>
    </source>
</evidence>
<dbReference type="InterPro" id="IPR011009">
    <property type="entry name" value="Kinase-like_dom_sf"/>
</dbReference>
<dbReference type="AlphaFoldDB" id="A0A2P5FCB6"/>
<organism evidence="17 18">
    <name type="scientific">Trema orientale</name>
    <name type="common">Charcoal tree</name>
    <name type="synonym">Celtis orientalis</name>
    <dbReference type="NCBI Taxonomy" id="63057"/>
    <lineage>
        <taxon>Eukaryota</taxon>
        <taxon>Viridiplantae</taxon>
        <taxon>Streptophyta</taxon>
        <taxon>Embryophyta</taxon>
        <taxon>Tracheophyta</taxon>
        <taxon>Spermatophyta</taxon>
        <taxon>Magnoliopsida</taxon>
        <taxon>eudicotyledons</taxon>
        <taxon>Gunneridae</taxon>
        <taxon>Pentapetalae</taxon>
        <taxon>rosids</taxon>
        <taxon>fabids</taxon>
        <taxon>Rosales</taxon>
        <taxon>Cannabaceae</taxon>
        <taxon>Trema</taxon>
    </lineage>
</organism>
<evidence type="ECO:0000256" key="1">
    <source>
        <dbReference type="ARBA" id="ARBA00004193"/>
    </source>
</evidence>
<dbReference type="FunFam" id="3.30.200.20:FF:000178">
    <property type="entry name" value="serine/threonine-protein kinase PBS1-like"/>
    <property type="match status" value="1"/>
</dbReference>
<dbReference type="PANTHER" id="PTHR47985">
    <property type="entry name" value="OS07G0668900 PROTEIN"/>
    <property type="match status" value="1"/>
</dbReference>
<evidence type="ECO:0000256" key="2">
    <source>
        <dbReference type="ARBA" id="ARBA00008684"/>
    </source>
</evidence>
<reference evidence="18" key="1">
    <citation type="submission" date="2016-06" db="EMBL/GenBank/DDBJ databases">
        <title>Parallel loss of symbiosis genes in relatives of nitrogen-fixing non-legume Parasponia.</title>
        <authorList>
            <person name="Van Velzen R."/>
            <person name="Holmer R."/>
            <person name="Bu F."/>
            <person name="Rutten L."/>
            <person name="Van Zeijl A."/>
            <person name="Liu W."/>
            <person name="Santuari L."/>
            <person name="Cao Q."/>
            <person name="Sharma T."/>
            <person name="Shen D."/>
            <person name="Roswanjaya Y."/>
            <person name="Wardhani T."/>
            <person name="Kalhor M.S."/>
            <person name="Jansen J."/>
            <person name="Van den Hoogen J."/>
            <person name="Gungor B."/>
            <person name="Hartog M."/>
            <person name="Hontelez J."/>
            <person name="Verver J."/>
            <person name="Yang W.-C."/>
            <person name="Schijlen E."/>
            <person name="Repin R."/>
            <person name="Schilthuizen M."/>
            <person name="Schranz E."/>
            <person name="Heidstra R."/>
            <person name="Miyata K."/>
            <person name="Fedorova E."/>
            <person name="Kohlen W."/>
            <person name="Bisseling T."/>
            <person name="Smit S."/>
            <person name="Geurts R."/>
        </authorList>
    </citation>
    <scope>NUCLEOTIDE SEQUENCE [LARGE SCALE GENOMIC DNA]</scope>
    <source>
        <strain evidence="18">cv. RG33-2</strain>
    </source>
</reference>
<dbReference type="PROSITE" id="PS00107">
    <property type="entry name" value="PROTEIN_KINASE_ATP"/>
    <property type="match status" value="1"/>
</dbReference>
<evidence type="ECO:0000256" key="8">
    <source>
        <dbReference type="ARBA" id="ARBA00022840"/>
    </source>
</evidence>
<dbReference type="OrthoDB" id="4062651at2759"/>
<proteinExistence type="inferred from homology"/>
<keyword evidence="18" id="KW-1185">Reference proteome</keyword>
<keyword evidence="12" id="KW-0479">Metal-binding</keyword>
<evidence type="ECO:0000313" key="17">
    <source>
        <dbReference type="EMBL" id="PON95423.1"/>
    </source>
</evidence>
<dbReference type="CDD" id="cd14066">
    <property type="entry name" value="STKc_IRAK"/>
    <property type="match status" value="1"/>
</dbReference>
<evidence type="ECO:0000256" key="7">
    <source>
        <dbReference type="ARBA" id="ARBA00022777"/>
    </source>
</evidence>
<dbReference type="InParanoid" id="A0A2P5FCB6"/>
<dbReference type="SUPFAM" id="SSF56112">
    <property type="entry name" value="Protein kinase-like (PK-like)"/>
    <property type="match status" value="1"/>
</dbReference>
<dbReference type="InterPro" id="IPR008271">
    <property type="entry name" value="Ser/Thr_kinase_AS"/>
</dbReference>
<dbReference type="GO" id="GO:0005524">
    <property type="term" value="F:ATP binding"/>
    <property type="evidence" value="ECO:0007669"/>
    <property type="project" value="UniProtKB-UniRule"/>
</dbReference>
<keyword evidence="8 13" id="KW-0067">ATP-binding</keyword>
<evidence type="ECO:0000256" key="6">
    <source>
        <dbReference type="ARBA" id="ARBA00022741"/>
    </source>
</evidence>
<keyword evidence="12" id="KW-0460">Magnesium</keyword>
<dbReference type="GO" id="GO:0004674">
    <property type="term" value="F:protein serine/threonine kinase activity"/>
    <property type="evidence" value="ECO:0007669"/>
    <property type="project" value="UniProtKB-KW"/>
</dbReference>
<feature type="binding site" evidence="12">
    <location>
        <position position="154"/>
    </location>
    <ligand>
        <name>Mg(2+)</name>
        <dbReference type="ChEBI" id="CHEBI:18420"/>
    </ligand>
</feature>
<feature type="domain" description="Protein kinase" evidence="16">
    <location>
        <begin position="22"/>
        <end position="298"/>
    </location>
</feature>
<dbReference type="InterPro" id="IPR017441">
    <property type="entry name" value="Protein_kinase_ATP_BS"/>
</dbReference>
<dbReference type="SMART" id="SM00220">
    <property type="entry name" value="S_TKc"/>
    <property type="match status" value="1"/>
</dbReference>
<evidence type="ECO:0000256" key="12">
    <source>
        <dbReference type="PIRSR" id="PIRSR000615-3"/>
    </source>
</evidence>
<evidence type="ECO:0000256" key="10">
    <source>
        <dbReference type="ARBA" id="ARBA00023288"/>
    </source>
</evidence>
<dbReference type="PROSITE" id="PS00108">
    <property type="entry name" value="PROTEIN_KINASE_ST"/>
    <property type="match status" value="1"/>
</dbReference>
<dbReference type="PANTHER" id="PTHR47985:SF4">
    <property type="entry name" value="SERINE_THREONINE-PROTEIN KINASE PBL27"/>
    <property type="match status" value="1"/>
</dbReference>
<evidence type="ECO:0000256" key="9">
    <source>
        <dbReference type="ARBA" id="ARBA00023136"/>
    </source>
</evidence>
<gene>
    <name evidence="17" type="ORF">TorRG33x02_089450</name>
</gene>
<sequence length="366" mass="40718">TGSSVSRSKKKFTYSELVAATNNFSSLIGVGGFGRVYKGRLQKTNQVVAVKRLHDLGIQGEREFLTEAHMLSTLSHPNLVTLIGYCSEGDQRLLVYEYMPLGSLADYLFEPAPFKRPLDWNTRLKVACAAARGVEYLHHQTDPPVIYRDLKSANILLGENFEPKLSDFGLARYGPTGDKTHVTTRVMGTHGYCAPEYAITGKLTLKSDIYSFGMVLLELITGRKAADDSSGNVRWLVNWVLPLLQDERTIPRIADPRLNGAYPEGSLKKALQIVMMCLREDAKNRQSMTDVVRSLDYLASKKYVNPVEEGTSRAHHSPYEASSSSSMFLTGEERERAVEDAMVWGERLRKRKETASASSSSSAPAR</sequence>
<dbReference type="STRING" id="63057.A0A2P5FCB6"/>
<comment type="caution">
    <text evidence="17">The sequence shown here is derived from an EMBL/GenBank/DDBJ whole genome shotgun (WGS) entry which is preliminary data.</text>
</comment>
<dbReference type="Gene3D" id="3.30.200.20">
    <property type="entry name" value="Phosphorylase Kinase, domain 1"/>
    <property type="match status" value="1"/>
</dbReference>
<keyword evidence="10" id="KW-0449">Lipoprotein</keyword>
<dbReference type="Gene3D" id="1.10.510.10">
    <property type="entry name" value="Transferase(Phosphotransferase) domain 1"/>
    <property type="match status" value="1"/>
</dbReference>
<dbReference type="PROSITE" id="PS50011">
    <property type="entry name" value="PROTEIN_KINASE_DOM"/>
    <property type="match status" value="1"/>
</dbReference>
<evidence type="ECO:0000313" key="18">
    <source>
        <dbReference type="Proteomes" id="UP000237000"/>
    </source>
</evidence>
<dbReference type="InterPro" id="IPR000719">
    <property type="entry name" value="Prot_kinase_dom"/>
</dbReference>
<feature type="binding site" evidence="13">
    <location>
        <position position="51"/>
    </location>
    <ligand>
        <name>ATP</name>
        <dbReference type="ChEBI" id="CHEBI:30616"/>
    </ligand>
</feature>
<evidence type="ECO:0000259" key="16">
    <source>
        <dbReference type="PROSITE" id="PS50011"/>
    </source>
</evidence>
<accession>A0A2P5FCB6</accession>
<keyword evidence="7 17" id="KW-0418">Kinase</keyword>
<keyword evidence="5" id="KW-0808">Transferase</keyword>
<keyword evidence="4 14" id="KW-0723">Serine/threonine-protein kinase</keyword>
<evidence type="ECO:0000256" key="15">
    <source>
        <dbReference type="SAM" id="MobiDB-lite"/>
    </source>
</evidence>
<dbReference type="Proteomes" id="UP000237000">
    <property type="component" value="Unassembled WGS sequence"/>
</dbReference>
<name>A0A2P5FCB6_TREOI</name>
<dbReference type="FunFam" id="1.10.510.10:FF:000032">
    <property type="entry name" value="Serine/threonine-protein kinase PBS1"/>
    <property type="match status" value="1"/>
</dbReference>
<keyword evidence="6 13" id="KW-0547">Nucleotide-binding</keyword>
<dbReference type="GO" id="GO:0046872">
    <property type="term" value="F:metal ion binding"/>
    <property type="evidence" value="ECO:0007669"/>
    <property type="project" value="UniProtKB-KW"/>
</dbReference>
<feature type="active site" description="Proton acceptor" evidence="11">
    <location>
        <position position="149"/>
    </location>
</feature>
<evidence type="ECO:0000256" key="11">
    <source>
        <dbReference type="PIRSR" id="PIRSR000615-1"/>
    </source>
</evidence>
<evidence type="ECO:0000256" key="5">
    <source>
        <dbReference type="ARBA" id="ARBA00022679"/>
    </source>
</evidence>
<dbReference type="Pfam" id="PF07714">
    <property type="entry name" value="PK_Tyr_Ser-Thr"/>
    <property type="match status" value="1"/>
</dbReference>
<protein>
    <submittedName>
        <fullName evidence="17">Mitogen-activated protein kinase kinase kinase</fullName>
    </submittedName>
</protein>
<comment type="similarity">
    <text evidence="2">Belongs to the protein kinase superfamily. Ser/Thr protein kinase family.</text>
</comment>
<keyword evidence="9" id="KW-0472">Membrane</keyword>
<comment type="subcellular location">
    <subcellularLocation>
        <location evidence="1">Cell membrane</location>
        <topology evidence="1">Lipid-anchor</topology>
    </subcellularLocation>
</comment>
<evidence type="ECO:0000256" key="3">
    <source>
        <dbReference type="ARBA" id="ARBA00022475"/>
    </source>
</evidence>
<feature type="region of interest" description="Disordered" evidence="15">
    <location>
        <begin position="308"/>
        <end position="332"/>
    </location>
</feature>
<evidence type="ECO:0000256" key="13">
    <source>
        <dbReference type="PROSITE-ProRule" id="PRU10141"/>
    </source>
</evidence>
<feature type="non-terminal residue" evidence="17">
    <location>
        <position position="1"/>
    </location>
</feature>
<keyword evidence="3" id="KW-1003">Cell membrane</keyword>
<dbReference type="GO" id="GO:0005886">
    <property type="term" value="C:plasma membrane"/>
    <property type="evidence" value="ECO:0007669"/>
    <property type="project" value="UniProtKB-SubCell"/>
</dbReference>
<dbReference type="EMBL" id="JXTC01000045">
    <property type="protein sequence ID" value="PON95423.1"/>
    <property type="molecule type" value="Genomic_DNA"/>
</dbReference>
<dbReference type="InterPro" id="IPR001245">
    <property type="entry name" value="Ser-Thr/Tyr_kinase_cat_dom"/>
</dbReference>